<feature type="compositionally biased region" description="Low complexity" evidence="1">
    <location>
        <begin position="401"/>
        <end position="411"/>
    </location>
</feature>
<evidence type="ECO:0000256" key="1">
    <source>
        <dbReference type="SAM" id="MobiDB-lite"/>
    </source>
</evidence>
<keyword evidence="3" id="KW-1185">Reference proteome</keyword>
<sequence length="649" mass="70826">MAAMQHHPPPPDAAAAGVDNCPPAAAYIRLIAQELWNCCHGRNAGDALRRLLRCRPLGVTFPASVTAALDDLEELYAEGSAPMAAYARHAIREKRAEHEERLRDAMSTRLSVARRIRDLGMELAATSSRLEEVRATVRRTLRRLPVAVTVSEEEEDGGDGAVETSASVVYLVELLGHGQGTEAALVAAMEAMEVDYDRLLRQRDAVEASELAEMTALEEIPQLTRATDEEDQLALEAAGRFRDDTTISTLFLVKNMSPIRTERGAQDPSPGWDSAPSKFVSTLFSMKNVNPTRMERGLGSQPKLGFRSIYVSTLFLMKNVSSIRIERAQDRRLSWDSGLPCSLRQIRNLDAAAIRASRKRSDAFGFCPFAPRSFSSTIAGHACGPLREPMAAATQDHRRPSSPATAAAAATPEVDHPQAAAYIRLVIEQLLSHDTASNTGHIRLLLRQRPHDVGAGFPAVVTAALDDLQALYSEGSAPMAALTRDVVRSKRAEHEERLRRAVALRLSVADPIRDLVAYIDATGKRLEEEKASIRRTLRLLSVVAMGGEEEDGGAVVSLVERLGHAQGTEAALTAAMEAMKAGHRRLLLQLEAAEVAEVTEMTALEDIPQMPRANEEDDRLLKEADGRLRSDLTIIGLQEINGYNAFQAP</sequence>
<name>A0A0E0MM99_ORYPU</name>
<dbReference type="HOGENOM" id="CLU_028147_0_0_1"/>
<proteinExistence type="predicted"/>
<accession>A0A0E0MM99</accession>
<reference evidence="2" key="1">
    <citation type="submission" date="2015-04" db="UniProtKB">
        <authorList>
            <consortium name="EnsemblPlants"/>
        </authorList>
    </citation>
    <scope>IDENTIFICATION</scope>
</reference>
<reference evidence="2" key="2">
    <citation type="submission" date="2018-05" db="EMBL/GenBank/DDBJ databases">
        <title>OpunRS2 (Oryza punctata Reference Sequence Version 2).</title>
        <authorList>
            <person name="Zhang J."/>
            <person name="Kudrna D."/>
            <person name="Lee S."/>
            <person name="Talag J."/>
            <person name="Welchert J."/>
            <person name="Wing R.A."/>
        </authorList>
    </citation>
    <scope>NUCLEOTIDE SEQUENCE [LARGE SCALE GENOMIC DNA]</scope>
</reference>
<dbReference type="OMA" id="QMPRANE"/>
<feature type="region of interest" description="Disordered" evidence="1">
    <location>
        <begin position="391"/>
        <end position="411"/>
    </location>
</feature>
<protein>
    <submittedName>
        <fullName evidence="2">Uncharacterized protein</fullName>
    </submittedName>
</protein>
<dbReference type="AlphaFoldDB" id="A0A0E0MM99"/>
<dbReference type="Proteomes" id="UP000026962">
    <property type="component" value="Chromosome 12"/>
</dbReference>
<organism evidence="2">
    <name type="scientific">Oryza punctata</name>
    <name type="common">Red rice</name>
    <dbReference type="NCBI Taxonomy" id="4537"/>
    <lineage>
        <taxon>Eukaryota</taxon>
        <taxon>Viridiplantae</taxon>
        <taxon>Streptophyta</taxon>
        <taxon>Embryophyta</taxon>
        <taxon>Tracheophyta</taxon>
        <taxon>Spermatophyta</taxon>
        <taxon>Magnoliopsida</taxon>
        <taxon>Liliopsida</taxon>
        <taxon>Poales</taxon>
        <taxon>Poaceae</taxon>
        <taxon>BOP clade</taxon>
        <taxon>Oryzoideae</taxon>
        <taxon>Oryzeae</taxon>
        <taxon>Oryzinae</taxon>
        <taxon>Oryza</taxon>
    </lineage>
</organism>
<evidence type="ECO:0000313" key="3">
    <source>
        <dbReference type="Proteomes" id="UP000026962"/>
    </source>
</evidence>
<dbReference type="EnsemblPlants" id="OPUNC12G10350.1">
    <property type="protein sequence ID" value="OPUNC12G10350.1"/>
    <property type="gene ID" value="OPUNC12G10350"/>
</dbReference>
<dbReference type="Gramene" id="OPUNC12G10350.1">
    <property type="protein sequence ID" value="OPUNC12G10350.1"/>
    <property type="gene ID" value="OPUNC12G10350"/>
</dbReference>
<evidence type="ECO:0000313" key="2">
    <source>
        <dbReference type="EnsemblPlants" id="OPUNC12G10350.1"/>
    </source>
</evidence>